<dbReference type="SUPFAM" id="SSF51230">
    <property type="entry name" value="Single hybrid motif"/>
    <property type="match status" value="1"/>
</dbReference>
<feature type="domain" description="Lipoyl-binding" evidence="6">
    <location>
        <begin position="68"/>
        <end position="144"/>
    </location>
</feature>
<dbReference type="Pfam" id="PF00198">
    <property type="entry name" value="2-oxoacid_dh"/>
    <property type="match status" value="1"/>
</dbReference>
<gene>
    <name evidence="8" type="ORF">MSPICULIGERA_LOCUS17647</name>
</gene>
<keyword evidence="9" id="KW-1185">Reference proteome</keyword>
<evidence type="ECO:0000256" key="3">
    <source>
        <dbReference type="ARBA" id="ARBA00022946"/>
    </source>
</evidence>
<evidence type="ECO:0000256" key="1">
    <source>
        <dbReference type="ARBA" id="ARBA00007317"/>
    </source>
</evidence>
<evidence type="ECO:0000313" key="8">
    <source>
        <dbReference type="EMBL" id="CAJ0579428.1"/>
    </source>
</evidence>
<dbReference type="CDD" id="cd06849">
    <property type="entry name" value="lipoyl_domain"/>
    <property type="match status" value="1"/>
</dbReference>
<dbReference type="GO" id="GO:0004742">
    <property type="term" value="F:dihydrolipoyllysine-residue acetyltransferase activity"/>
    <property type="evidence" value="ECO:0007669"/>
    <property type="project" value="TreeGrafter"/>
</dbReference>
<dbReference type="Pfam" id="PF00364">
    <property type="entry name" value="Biotin_lipoyl"/>
    <property type="match status" value="1"/>
</dbReference>
<evidence type="ECO:0000259" key="7">
    <source>
        <dbReference type="PROSITE" id="PS51826"/>
    </source>
</evidence>
<dbReference type="PANTHER" id="PTHR23151:SF90">
    <property type="entry name" value="DIHYDROLIPOYLLYSINE-RESIDUE ACETYLTRANSFERASE COMPONENT OF PYRUVATE DEHYDROGENASE COMPLEX, MITOCHONDRIAL-RELATED"/>
    <property type="match status" value="1"/>
</dbReference>
<comment type="cofactor">
    <cofactor evidence="4">
        <name>(R)-lipoate</name>
        <dbReference type="ChEBI" id="CHEBI:83088"/>
    </cofactor>
</comment>
<dbReference type="SUPFAM" id="SSF52777">
    <property type="entry name" value="CoA-dependent acyltransferases"/>
    <property type="match status" value="1"/>
</dbReference>
<dbReference type="SUPFAM" id="SSF47005">
    <property type="entry name" value="Peripheral subunit-binding domain of 2-oxo acid dehydrogenase complex"/>
    <property type="match status" value="1"/>
</dbReference>
<dbReference type="PANTHER" id="PTHR23151">
    <property type="entry name" value="DIHYDROLIPOAMIDE ACETYL/SUCCINYL-TRANSFERASE-RELATED"/>
    <property type="match status" value="1"/>
</dbReference>
<comment type="caution">
    <text evidence="8">The sequence shown here is derived from an EMBL/GenBank/DDBJ whole genome shotgun (WGS) entry which is preliminary data.</text>
</comment>
<feature type="non-terminal residue" evidence="8">
    <location>
        <position position="1"/>
    </location>
</feature>
<dbReference type="GO" id="GO:0006086">
    <property type="term" value="P:pyruvate decarboxylation to acetyl-CoA"/>
    <property type="evidence" value="ECO:0007669"/>
    <property type="project" value="InterPro"/>
</dbReference>
<evidence type="ECO:0000256" key="4">
    <source>
        <dbReference type="RuleBase" id="RU003423"/>
    </source>
</evidence>
<dbReference type="InterPro" id="IPR003016">
    <property type="entry name" value="2-oxoA_DH_lipoyl-BS"/>
</dbReference>
<keyword evidence="4" id="KW-0012">Acyltransferase</keyword>
<dbReference type="InterPro" id="IPR045257">
    <property type="entry name" value="E2/Pdx1"/>
</dbReference>
<dbReference type="InterPro" id="IPR000089">
    <property type="entry name" value="Biotin_lipoyl"/>
</dbReference>
<dbReference type="GO" id="GO:0045254">
    <property type="term" value="C:pyruvate dehydrogenase complex"/>
    <property type="evidence" value="ECO:0007669"/>
    <property type="project" value="InterPro"/>
</dbReference>
<keyword evidence="3" id="KW-0809">Transit peptide</keyword>
<comment type="similarity">
    <text evidence="1 4">Belongs to the 2-oxoacid dehydrogenase family.</text>
</comment>
<evidence type="ECO:0000259" key="6">
    <source>
        <dbReference type="PROSITE" id="PS50968"/>
    </source>
</evidence>
<reference evidence="8" key="1">
    <citation type="submission" date="2023-06" db="EMBL/GenBank/DDBJ databases">
        <authorList>
            <person name="Delattre M."/>
        </authorList>
    </citation>
    <scope>NUCLEOTIDE SEQUENCE</scope>
    <source>
        <strain evidence="8">AF72</strain>
    </source>
</reference>
<dbReference type="Gene3D" id="2.40.50.100">
    <property type="match status" value="1"/>
</dbReference>
<evidence type="ECO:0000313" key="9">
    <source>
        <dbReference type="Proteomes" id="UP001177023"/>
    </source>
</evidence>
<dbReference type="PROSITE" id="PS50968">
    <property type="entry name" value="BIOTINYL_LIPOYL"/>
    <property type="match status" value="1"/>
</dbReference>
<dbReference type="EC" id="2.3.1.-" evidence="4"/>
<sequence length="414" mass="44578">MRRLPSLTLASNSGRLRQAFRPRSTLARLSTGLNQNSRKNPLICNSTQECPLPAVGLRQLSTGSLPAHIKVPLPALSPTMESGTLIAWHKKVGDSIAEGDLLCEIETDKATMGFETPEEGFMAKILIEAGTKDIPIGKLCCIIVQEKADIAAFDSFTDSGAAEKPKAEPTKAARPQESAKPQTTSAAPKAHAAFENPDLMGPAVRLLLHQYHIKEDGIKRSGPKGNILKSDVLDFISAKKLKPAPIQHSAPKSGDKAAAPSKPIGSVRHVEKFVDIPLTNIRSVIAKRLLQSKQTIPHEYLSADILSDKVTKLRQDLKAKGIKVSINDFLVKGCALALKAVPEVNVQWKDQTSHLMQNVDVSVAVATPTGLITPIVFGADSLGILAISEKIRELAKKAKENKLALNEFQGGTFT</sequence>
<feature type="region of interest" description="Disordered" evidence="5">
    <location>
        <begin position="160"/>
        <end position="190"/>
    </location>
</feature>
<accession>A0AA36D455</accession>
<dbReference type="InterPro" id="IPR023213">
    <property type="entry name" value="CAT-like_dom_sf"/>
</dbReference>
<dbReference type="PROSITE" id="PS51826">
    <property type="entry name" value="PSBD"/>
    <property type="match status" value="1"/>
</dbReference>
<proteinExistence type="inferred from homology"/>
<feature type="compositionally biased region" description="Basic and acidic residues" evidence="5">
    <location>
        <begin position="161"/>
        <end position="171"/>
    </location>
</feature>
<dbReference type="Gene3D" id="3.30.559.10">
    <property type="entry name" value="Chloramphenicol acetyltransferase-like domain"/>
    <property type="match status" value="1"/>
</dbReference>
<dbReference type="AlphaFoldDB" id="A0AA36D455"/>
<dbReference type="InterPro" id="IPR001078">
    <property type="entry name" value="2-oxoacid_DH_actylTfrase"/>
</dbReference>
<dbReference type="InterPro" id="IPR036625">
    <property type="entry name" value="E3-bd_dom_sf"/>
</dbReference>
<dbReference type="PROSITE" id="PS00189">
    <property type="entry name" value="LIPOYL"/>
    <property type="match status" value="1"/>
</dbReference>
<dbReference type="Gene3D" id="4.10.320.10">
    <property type="entry name" value="E3-binding domain"/>
    <property type="match status" value="1"/>
</dbReference>
<organism evidence="8 9">
    <name type="scientific">Mesorhabditis spiculigera</name>
    <dbReference type="NCBI Taxonomy" id="96644"/>
    <lineage>
        <taxon>Eukaryota</taxon>
        <taxon>Metazoa</taxon>
        <taxon>Ecdysozoa</taxon>
        <taxon>Nematoda</taxon>
        <taxon>Chromadorea</taxon>
        <taxon>Rhabditida</taxon>
        <taxon>Rhabditina</taxon>
        <taxon>Rhabditomorpha</taxon>
        <taxon>Rhabditoidea</taxon>
        <taxon>Rhabditidae</taxon>
        <taxon>Mesorhabditinae</taxon>
        <taxon>Mesorhabditis</taxon>
    </lineage>
</organism>
<evidence type="ECO:0000256" key="5">
    <source>
        <dbReference type="SAM" id="MobiDB-lite"/>
    </source>
</evidence>
<name>A0AA36D455_9BILA</name>
<dbReference type="FunFam" id="2.40.50.100:FF:000010">
    <property type="entry name" value="Acetyltransferase component of pyruvate dehydrogenase complex"/>
    <property type="match status" value="1"/>
</dbReference>
<dbReference type="Proteomes" id="UP001177023">
    <property type="component" value="Unassembled WGS sequence"/>
</dbReference>
<dbReference type="InterPro" id="IPR011053">
    <property type="entry name" value="Single_hybrid_motif"/>
</dbReference>
<dbReference type="InterPro" id="IPR004167">
    <property type="entry name" value="PSBD"/>
</dbReference>
<keyword evidence="4" id="KW-0808">Transferase</keyword>
<protein>
    <recommendedName>
        <fullName evidence="4">Dihydrolipoamide acetyltransferase component of pyruvate dehydrogenase complex</fullName>
        <ecNumber evidence="4">2.3.1.-</ecNumber>
    </recommendedName>
</protein>
<feature type="domain" description="Peripheral subunit-binding (PSBD)" evidence="7">
    <location>
        <begin position="199"/>
        <end position="236"/>
    </location>
</feature>
<evidence type="ECO:0000256" key="2">
    <source>
        <dbReference type="ARBA" id="ARBA00022823"/>
    </source>
</evidence>
<keyword evidence="2 4" id="KW-0450">Lipoyl</keyword>
<dbReference type="EMBL" id="CATQJA010002657">
    <property type="protein sequence ID" value="CAJ0579428.1"/>
    <property type="molecule type" value="Genomic_DNA"/>
</dbReference>